<evidence type="ECO:0000313" key="1">
    <source>
        <dbReference type="EMBL" id="KAG5489895.1"/>
    </source>
</evidence>
<dbReference type="Proteomes" id="UP000674318">
    <property type="component" value="Unassembled WGS sequence"/>
</dbReference>
<gene>
    <name evidence="1" type="ORF">JKF63_00012</name>
</gene>
<dbReference type="AlphaFoldDB" id="A0A836I7H4"/>
<comment type="caution">
    <text evidence="1">The sequence shown here is derived from an EMBL/GenBank/DDBJ whole genome shotgun (WGS) entry which is preliminary data.</text>
</comment>
<dbReference type="RefSeq" id="XP_067752223.1">
    <property type="nucleotide sequence ID" value="XM_067896066.1"/>
</dbReference>
<dbReference type="SUPFAM" id="SSF48371">
    <property type="entry name" value="ARM repeat"/>
    <property type="match status" value="1"/>
</dbReference>
<dbReference type="Gene3D" id="3.30.200.20">
    <property type="entry name" value="Phosphorylase Kinase, domain 1"/>
    <property type="match status" value="1"/>
</dbReference>
<proteinExistence type="predicted"/>
<dbReference type="KEGG" id="phet:94286143"/>
<dbReference type="Gene3D" id="1.10.510.10">
    <property type="entry name" value="Transferase(Phosphotransferase) domain 1"/>
    <property type="match status" value="1"/>
</dbReference>
<dbReference type="OrthoDB" id="79687at2759"/>
<dbReference type="InterPro" id="IPR011009">
    <property type="entry name" value="Kinase-like_dom_sf"/>
</dbReference>
<dbReference type="SUPFAM" id="SSF56112">
    <property type="entry name" value="Protein kinase-like (PK-like)"/>
    <property type="match status" value="1"/>
</dbReference>
<dbReference type="InterPro" id="IPR016024">
    <property type="entry name" value="ARM-type_fold"/>
</dbReference>
<dbReference type="GeneID" id="94286143"/>
<dbReference type="PANTHER" id="PTHR12984">
    <property type="entry name" value="SCY1-RELATED S/T PROTEIN KINASE-LIKE"/>
    <property type="match status" value="1"/>
</dbReference>
<dbReference type="PANTHER" id="PTHR12984:SF6">
    <property type="entry name" value="SCY1-LIKE PROTEIN 2"/>
    <property type="match status" value="1"/>
</dbReference>
<keyword evidence="2" id="KW-1185">Reference proteome</keyword>
<protein>
    <recommendedName>
        <fullName evidence="3">Protein kinase</fullName>
    </recommendedName>
</protein>
<dbReference type="EMBL" id="JAFJZO010000036">
    <property type="protein sequence ID" value="KAG5489895.1"/>
    <property type="molecule type" value="Genomic_DNA"/>
</dbReference>
<reference evidence="1 2" key="1">
    <citation type="submission" date="2021-02" db="EMBL/GenBank/DDBJ databases">
        <title>Porcisia hertigi Genome sequencing and assembly.</title>
        <authorList>
            <person name="Almutairi H."/>
            <person name="Gatherer D."/>
        </authorList>
    </citation>
    <scope>NUCLEOTIDE SEQUENCE [LARGE SCALE GENOMIC DNA]</scope>
    <source>
        <strain evidence="1 2">C119</strain>
    </source>
</reference>
<accession>A0A836I7H4</accession>
<sequence>MLKQLTQTVASAFSYDALYAYVLETSSTTLCGRHNLFERCDAVVRASGKKVSIFTLRTKQLLKHCTAEEAVALIRAVKESVALLTKMRHPAILSIDGHLIEDKKKIWFATERVSMVLSPETVQGLDLQVKLLGLYHCAEAIRFLHERTELLLFNFALSSIYVTEDKQWKVGDLCFAMPRAQINAPPVPFFPFRSVAAPLLNYLPTEYVEFCTPASGGANRDRFSLGAAPLVFPDSDTYSFLVVTVEVLEERLMSNYDSDSFQQRQSTIETYFSRYFPAEMLRLPRPSIATVVQTGPFSTPDMRALKALFSFDTLDSDMRFGVLKALYTGLMEGNFCEAVIMSSIVPLMVRESRTDAMLRFVLPILLVCTNAVSTGSFDRVLRPYFVSLLTAITCAPSLERVTVYAEQVLQRREGIHKHFASLEDRAKLIVPLILKLMNCDGNGRLQKGSLEWFRDVLTHHPATELGLPADIPTHLFHIVLSNVDLFALIFECLERILAFATTETKIEVEVGLVRSISNMSTLFTPGQLNYLLRLLKDIQGTMTLEHRATKSIPLLCPLLLHTDETVKLFAVGLIVGYAQLFGRGSLPPPPPSGSPLPSSVAATSAALPAFVDPSKGLTLPPSVPPPPKSTGDDVFAALFS</sequence>
<evidence type="ECO:0000313" key="2">
    <source>
        <dbReference type="Proteomes" id="UP000674318"/>
    </source>
</evidence>
<organism evidence="1 2">
    <name type="scientific">Porcisia hertigi</name>
    <dbReference type="NCBI Taxonomy" id="2761500"/>
    <lineage>
        <taxon>Eukaryota</taxon>
        <taxon>Discoba</taxon>
        <taxon>Euglenozoa</taxon>
        <taxon>Kinetoplastea</taxon>
        <taxon>Metakinetoplastina</taxon>
        <taxon>Trypanosomatida</taxon>
        <taxon>Trypanosomatidae</taxon>
        <taxon>Leishmaniinae</taxon>
        <taxon>Porcisia</taxon>
    </lineage>
</organism>
<name>A0A836I7H4_9TRYP</name>
<evidence type="ECO:0008006" key="3">
    <source>
        <dbReference type="Google" id="ProtNLM"/>
    </source>
</evidence>
<dbReference type="InterPro" id="IPR051177">
    <property type="entry name" value="CIK-Related_Protein"/>
</dbReference>